<protein>
    <submittedName>
        <fullName evidence="2">Uncharacterized protein</fullName>
    </submittedName>
</protein>
<accession>A0A8H6R8S9</accession>
<feature type="transmembrane region" description="Helical" evidence="1">
    <location>
        <begin position="21"/>
        <end position="45"/>
    </location>
</feature>
<sequence length="633" mass="69450">MKSLKTLSNRWNATEARWAATWNIELFAITFSILCLAGLFAVLLVGDGQAIWIGITLNTYVASLATASKLSALFALSAAIGQAKWNVFRSKSKPGSLLDFQAIDLASRGPWGCLQLLYQRKHTVYTGALAFIVAFAFDPFAQQLVQVRNQISYLPSAEAIFTVTKRYNGGIRFGLGASLVPVSTESWNRGFDADADFSMQSAVLTGLVLPLQSIHQQSQATCPSGNCTWPVIRSLAVCSICKDITSGFRQTLVDQPTGPQLSRSGMVLHDNATRYSLGDHVYIDNIDGYTVENANFLHLTAFSSEDPRTSITMQEVDTLMISTTFLSVLPDAENPNATWPNLPLVAAECVLYYCVRSYNVSMRDNIVHEVSSENADMHRSPDSWQWTGPGKIPAENATGNTMEWGLDVGMGHRTDLMIGDGYNVTQTALAGIGKLLQTTFIRAEATTKIENKASNLTAYYMVMSGNPEYAPDAMQPIYEQKNFTATFEAIAASMSNAMRAHQNGSLSVTGEVGIPNTKYRVEWPWIILPIVVVLASLIQLVMTIYESRHHPLWKSDVLAVLSRGRHIGDMFAHAEPIADMRQAASHERVSLLNDIGEAREEHRKSSGGSSMSTLTTICPDEAVSPLQEVPLER</sequence>
<proteinExistence type="predicted"/>
<reference evidence="2" key="1">
    <citation type="submission" date="2020-04" db="EMBL/GenBank/DDBJ databases">
        <title>Draft genome resource of the tomato pathogen Pseudocercospora fuligena.</title>
        <authorList>
            <person name="Zaccaron A."/>
        </authorList>
    </citation>
    <scope>NUCLEOTIDE SEQUENCE</scope>
    <source>
        <strain evidence="2">PF001</strain>
    </source>
</reference>
<dbReference type="EMBL" id="JABCIY010000249">
    <property type="protein sequence ID" value="KAF7186608.1"/>
    <property type="molecule type" value="Genomic_DNA"/>
</dbReference>
<comment type="caution">
    <text evidence="2">The sequence shown here is derived from an EMBL/GenBank/DDBJ whole genome shotgun (WGS) entry which is preliminary data.</text>
</comment>
<gene>
    <name evidence="2" type="ORF">HII31_12017</name>
</gene>
<evidence type="ECO:0000313" key="2">
    <source>
        <dbReference type="EMBL" id="KAF7186608.1"/>
    </source>
</evidence>
<organism evidence="2 3">
    <name type="scientific">Pseudocercospora fuligena</name>
    <dbReference type="NCBI Taxonomy" id="685502"/>
    <lineage>
        <taxon>Eukaryota</taxon>
        <taxon>Fungi</taxon>
        <taxon>Dikarya</taxon>
        <taxon>Ascomycota</taxon>
        <taxon>Pezizomycotina</taxon>
        <taxon>Dothideomycetes</taxon>
        <taxon>Dothideomycetidae</taxon>
        <taxon>Mycosphaerellales</taxon>
        <taxon>Mycosphaerellaceae</taxon>
        <taxon>Pseudocercospora</taxon>
    </lineage>
</organism>
<evidence type="ECO:0000256" key="1">
    <source>
        <dbReference type="SAM" id="Phobius"/>
    </source>
</evidence>
<dbReference type="PANTHER" id="PTHR35394">
    <property type="entry name" value="DUF3176 DOMAIN-CONTAINING PROTEIN"/>
    <property type="match status" value="1"/>
</dbReference>
<keyword evidence="3" id="KW-1185">Reference proteome</keyword>
<dbReference type="PANTHER" id="PTHR35394:SF5">
    <property type="entry name" value="DUF3176 DOMAIN-CONTAINING PROTEIN"/>
    <property type="match status" value="1"/>
</dbReference>
<dbReference type="InterPro" id="IPR021514">
    <property type="entry name" value="DUF3176"/>
</dbReference>
<feature type="transmembrane region" description="Helical" evidence="1">
    <location>
        <begin position="523"/>
        <end position="545"/>
    </location>
</feature>
<dbReference type="AlphaFoldDB" id="A0A8H6R8S9"/>
<name>A0A8H6R8S9_9PEZI</name>
<keyword evidence="1" id="KW-1133">Transmembrane helix</keyword>
<dbReference type="Proteomes" id="UP000660729">
    <property type="component" value="Unassembled WGS sequence"/>
</dbReference>
<feature type="transmembrane region" description="Helical" evidence="1">
    <location>
        <begin position="51"/>
        <end position="81"/>
    </location>
</feature>
<dbReference type="Pfam" id="PF11374">
    <property type="entry name" value="DUF3176"/>
    <property type="match status" value="1"/>
</dbReference>
<feature type="transmembrane region" description="Helical" evidence="1">
    <location>
        <begin position="124"/>
        <end position="141"/>
    </location>
</feature>
<dbReference type="OrthoDB" id="5242705at2759"/>
<keyword evidence="1" id="KW-0472">Membrane</keyword>
<keyword evidence="1" id="KW-0812">Transmembrane</keyword>
<evidence type="ECO:0000313" key="3">
    <source>
        <dbReference type="Proteomes" id="UP000660729"/>
    </source>
</evidence>